<reference evidence="3" key="1">
    <citation type="submission" date="2023-07" db="EMBL/GenBank/DDBJ databases">
        <title>Study on multiphase classification of strain Alteromonas salexigens isolated from the Yellow Sea.</title>
        <authorList>
            <person name="Sun L."/>
        </authorList>
    </citation>
    <scope>NUCLEOTIDE SEQUENCE [LARGE SCALE GENOMIC DNA]</scope>
    <source>
        <strain evidence="3">ASW11-19</strain>
    </source>
</reference>
<dbReference type="GO" id="GO:0016301">
    <property type="term" value="F:kinase activity"/>
    <property type="evidence" value="ECO:0007669"/>
    <property type="project" value="UniProtKB-KW"/>
</dbReference>
<name>A0ABT2VLA7_9ALTE</name>
<evidence type="ECO:0000313" key="2">
    <source>
        <dbReference type="EMBL" id="MCU7554044.1"/>
    </source>
</evidence>
<dbReference type="Gene3D" id="3.40.50.300">
    <property type="entry name" value="P-loop containing nucleotide triphosphate hydrolases"/>
    <property type="match status" value="1"/>
</dbReference>
<dbReference type="EMBL" id="JAOTJC010000006">
    <property type="protein sequence ID" value="MCU7554044.1"/>
    <property type="molecule type" value="Genomic_DNA"/>
</dbReference>
<protein>
    <submittedName>
        <fullName evidence="2">Kinase</fullName>
    </submittedName>
</protein>
<keyword evidence="2" id="KW-0418">Kinase</keyword>
<feature type="domain" description="Phosphoribulokinase/uridine kinase" evidence="1">
    <location>
        <begin position="44"/>
        <end position="158"/>
    </location>
</feature>
<dbReference type="InterPro" id="IPR006083">
    <property type="entry name" value="PRK/URK"/>
</dbReference>
<comment type="caution">
    <text evidence="2">The sequence shown here is derived from an EMBL/GenBank/DDBJ whole genome shotgun (WGS) entry which is preliminary data.</text>
</comment>
<organism evidence="2 3">
    <name type="scientific">Alteromonas salexigens</name>
    <dbReference type="NCBI Taxonomy" id="2982530"/>
    <lineage>
        <taxon>Bacteria</taxon>
        <taxon>Pseudomonadati</taxon>
        <taxon>Pseudomonadota</taxon>
        <taxon>Gammaproteobacteria</taxon>
        <taxon>Alteromonadales</taxon>
        <taxon>Alteromonadaceae</taxon>
        <taxon>Alteromonas/Salinimonas group</taxon>
        <taxon>Alteromonas</taxon>
    </lineage>
</organism>
<dbReference type="PANTHER" id="PTHR10285">
    <property type="entry name" value="URIDINE KINASE"/>
    <property type="match status" value="1"/>
</dbReference>
<evidence type="ECO:0000259" key="1">
    <source>
        <dbReference type="Pfam" id="PF00485"/>
    </source>
</evidence>
<gene>
    <name evidence="2" type="ORF">OCL06_05470</name>
</gene>
<sequence length="291" mass="32779">MDINRFLEQHQLPESYADTAQQWFVPVAEAIFSHHKRAGAPTFVGINGCQGSGKSTLAGFLSSWLSQQHACRVVILSLDDFYLTKSDRQALAVKVHPLLATRGVPGTHNVDLALSTLAKLQQPGEVPLPRFSKATDNPVPVSDWPVADAPPDIVILEGWCLGVPPQNERALDAPVNDLEAEHDPLGIWRRYVNTQLAGSYQTLFSYVNFWCMLKAPSFDNVFRWRCEQEHKLAKSGVVDSSGIMTDEQIKRFIQHYQRLTEHGFATVPERCHWAFDLDEHRQITQQHKAES</sequence>
<keyword evidence="2" id="KW-0808">Transferase</keyword>
<dbReference type="InterPro" id="IPR027417">
    <property type="entry name" value="P-loop_NTPase"/>
</dbReference>
<proteinExistence type="predicted"/>
<dbReference type="Proteomes" id="UP001209257">
    <property type="component" value="Unassembled WGS sequence"/>
</dbReference>
<evidence type="ECO:0000313" key="3">
    <source>
        <dbReference type="Proteomes" id="UP001209257"/>
    </source>
</evidence>
<dbReference type="SUPFAM" id="SSF52540">
    <property type="entry name" value="P-loop containing nucleoside triphosphate hydrolases"/>
    <property type="match status" value="1"/>
</dbReference>
<dbReference type="RefSeq" id="WP_262992734.1">
    <property type="nucleotide sequence ID" value="NZ_JAOTJC010000006.1"/>
</dbReference>
<accession>A0ABT2VLA7</accession>
<dbReference type="Pfam" id="PF00485">
    <property type="entry name" value="PRK"/>
    <property type="match status" value="1"/>
</dbReference>
<keyword evidence="3" id="KW-1185">Reference proteome</keyword>